<dbReference type="GO" id="GO:0000139">
    <property type="term" value="C:Golgi membrane"/>
    <property type="evidence" value="ECO:0007669"/>
    <property type="project" value="UniProtKB-SubCell"/>
</dbReference>
<dbReference type="AlphaFoldDB" id="G8BUN1"/>
<evidence type="ECO:0000256" key="5">
    <source>
        <dbReference type="ARBA" id="ARBA00038903"/>
    </source>
</evidence>
<dbReference type="GO" id="GO:0009134">
    <property type="term" value="P:nucleoside diphosphate catabolic process"/>
    <property type="evidence" value="ECO:0007669"/>
    <property type="project" value="TreeGrafter"/>
</dbReference>
<dbReference type="OrthoDB" id="6372431at2759"/>
<dbReference type="GO" id="GO:0006487">
    <property type="term" value="P:protein N-linked glycosylation"/>
    <property type="evidence" value="ECO:0007669"/>
    <property type="project" value="TreeGrafter"/>
</dbReference>
<dbReference type="EMBL" id="HE612861">
    <property type="protein sequence ID" value="CCE63817.1"/>
    <property type="molecule type" value="Genomic_DNA"/>
</dbReference>
<reference evidence="10 11" key="1">
    <citation type="journal article" date="2011" name="Proc. Natl. Acad. Sci. U.S.A.">
        <title>Evolutionary erosion of yeast sex chromosomes by mating-type switching accidents.</title>
        <authorList>
            <person name="Gordon J.L."/>
            <person name="Armisen D."/>
            <person name="Proux-Wera E."/>
            <person name="Oheigeartaigh S.S."/>
            <person name="Byrne K.P."/>
            <person name="Wolfe K.H."/>
        </authorList>
    </citation>
    <scope>NUCLEOTIDE SEQUENCE [LARGE SCALE GENOMIC DNA]</scope>
    <source>
        <strain evidence="11">ATCC 24235 / CBS 4417 / NBRC 1672 / NRRL Y-8282 / UCD 70-5</strain>
    </source>
</reference>
<dbReference type="GO" id="GO:0005524">
    <property type="term" value="F:ATP binding"/>
    <property type="evidence" value="ECO:0007669"/>
    <property type="project" value="UniProtKB-KW"/>
</dbReference>
<accession>G8BUN1</accession>
<evidence type="ECO:0000256" key="8">
    <source>
        <dbReference type="SAM" id="MobiDB-lite"/>
    </source>
</evidence>
<sequence length="583" mass="63712">MKLQVRNYRYVVGAFAIVTMFMLLRSSDNLSDSVSSLQDFQYNIQDTIQYGLQQSGLLPESDGSAESNEKSLSPGQVPGSAQNNDGAAAQNEAPLNDASQVNSQPVSPKPGVIDDSTTDNNNPDVSNAVKENLKAQDKATSKPCDKENKFVIIIDAGSSGSRMHLYKFDVCTSPATLIKEYFLGVSPGLSAFPDNAIEAANSLEPLLKRALEVIPEAQRACTPITVKATAGLRLTGDEVATEILAAVRNLLETKYPFPIIETNGIEIMSGTDEGINAWISTNYLLGNIGTSKKVGTSAVFDLGGGSTQIVFEPSYPKRGKLPNGVHRFDLPFSGIYYTLYQYSHLGYGLSEARKKISVKLMEQYKLGGIVTEADVGRNLELNHPCIPSKMQFLNQKVKVSSGEIYTVDFLGSTDSNPERCRNLITSVFDKSSCSTKPCSFDGVHQPSLEMNFPEIDDLYIISFFFDRTYNLGLPKSFTLREMKEFADTICGGPETYHDSFAGVPSIIGKARASSLNCLDLQYEVALLETGYGIPLDRELRTAQKISGSEVTWCLGAALPLLEEKNGNAKLQQTQPHHHRNNNQ</sequence>
<comment type="subcellular location">
    <subcellularLocation>
        <location evidence="1">Golgi apparatus membrane</location>
        <topology evidence="1">Single-pass type II membrane protein</topology>
    </subcellularLocation>
</comment>
<feature type="region of interest" description="Disordered" evidence="8">
    <location>
        <begin position="56"/>
        <end position="126"/>
    </location>
</feature>
<evidence type="ECO:0000256" key="3">
    <source>
        <dbReference type="ARBA" id="ARBA00022801"/>
    </source>
</evidence>
<dbReference type="Pfam" id="PF01150">
    <property type="entry name" value="GDA1_CD39"/>
    <property type="match status" value="1"/>
</dbReference>
<keyword evidence="9" id="KW-0812">Transmembrane</keyword>
<feature type="active site" description="Proton acceptor" evidence="6">
    <location>
        <position position="273"/>
    </location>
</feature>
<dbReference type="PANTHER" id="PTHR11782:SF83">
    <property type="entry name" value="GUANOSINE-DIPHOSPHATASE"/>
    <property type="match status" value="1"/>
</dbReference>
<dbReference type="GO" id="GO:0004382">
    <property type="term" value="F:GDP phosphatase activity"/>
    <property type="evidence" value="ECO:0007669"/>
    <property type="project" value="UniProtKB-EC"/>
</dbReference>
<keyword evidence="7" id="KW-0067">ATP-binding</keyword>
<comment type="function">
    <text evidence="4">After transfer of sugars to endogenous macromolecular acceptors, the enzyme converts nucleoside diphosphates to nucleoside monophosphates which in turn exit the Golgi lumen in a coupled antiporter reaction, allowing entry of additional nucleotide sugar from the cytosol.</text>
</comment>
<dbReference type="Gene3D" id="3.30.420.150">
    <property type="entry name" value="Exopolyphosphatase. Domain 2"/>
    <property type="match status" value="1"/>
</dbReference>
<evidence type="ECO:0000256" key="4">
    <source>
        <dbReference type="ARBA" id="ARBA00037742"/>
    </source>
</evidence>
<dbReference type="GO" id="GO:0045134">
    <property type="term" value="F:UDP phosphatase activity"/>
    <property type="evidence" value="ECO:0007669"/>
    <property type="project" value="TreeGrafter"/>
</dbReference>
<feature type="binding site" evidence="7">
    <location>
        <begin position="304"/>
        <end position="308"/>
    </location>
    <ligand>
        <name>ATP</name>
        <dbReference type="ChEBI" id="CHEBI:30616"/>
    </ligand>
</feature>
<dbReference type="GO" id="GO:0017111">
    <property type="term" value="F:ribonucleoside triphosphate phosphatase activity"/>
    <property type="evidence" value="ECO:0007669"/>
    <property type="project" value="TreeGrafter"/>
</dbReference>
<proteinExistence type="inferred from homology"/>
<keyword evidence="9" id="KW-1133">Transmembrane helix</keyword>
<protein>
    <recommendedName>
        <fullName evidence="5">guanosine-diphosphatase</fullName>
        <ecNumber evidence="5">3.6.1.42</ecNumber>
    </recommendedName>
</protein>
<evidence type="ECO:0000256" key="7">
    <source>
        <dbReference type="PIRSR" id="PIRSR600407-2"/>
    </source>
</evidence>
<feature type="transmembrane region" description="Helical" evidence="9">
    <location>
        <begin position="7"/>
        <end position="24"/>
    </location>
</feature>
<keyword evidence="7" id="KW-0547">Nucleotide-binding</keyword>
<dbReference type="Gene3D" id="3.30.420.40">
    <property type="match status" value="1"/>
</dbReference>
<evidence type="ECO:0000256" key="6">
    <source>
        <dbReference type="PIRSR" id="PIRSR600407-1"/>
    </source>
</evidence>
<comment type="similarity">
    <text evidence="2">Belongs to the GDA1/CD39 NTPase family.</text>
</comment>
<keyword evidence="3" id="KW-0378">Hydrolase</keyword>
<dbReference type="GeneID" id="11531551"/>
<dbReference type="Proteomes" id="UP000005666">
    <property type="component" value="Chromosome 6"/>
</dbReference>
<evidence type="ECO:0000256" key="9">
    <source>
        <dbReference type="SAM" id="Phobius"/>
    </source>
</evidence>
<name>G8BUN1_TETPH</name>
<keyword evidence="9" id="KW-0472">Membrane</keyword>
<dbReference type="RefSeq" id="XP_003686251.1">
    <property type="nucleotide sequence ID" value="XM_003686203.1"/>
</dbReference>
<feature type="compositionally biased region" description="Polar residues" evidence="8">
    <location>
        <begin position="64"/>
        <end position="85"/>
    </location>
</feature>
<dbReference type="eggNOG" id="KOG1385">
    <property type="taxonomic scope" value="Eukaryota"/>
</dbReference>
<evidence type="ECO:0000256" key="1">
    <source>
        <dbReference type="ARBA" id="ARBA00004323"/>
    </source>
</evidence>
<dbReference type="InterPro" id="IPR000407">
    <property type="entry name" value="GDA1_CD39_NTPase"/>
</dbReference>
<evidence type="ECO:0000313" key="11">
    <source>
        <dbReference type="Proteomes" id="UP000005666"/>
    </source>
</evidence>
<evidence type="ECO:0000313" key="10">
    <source>
        <dbReference type="EMBL" id="CCE63817.1"/>
    </source>
</evidence>
<keyword evidence="11" id="KW-1185">Reference proteome</keyword>
<gene>
    <name evidence="10" type="primary">TPHA0F03360</name>
    <name evidence="10" type="ordered locus">TPHA_0F03360</name>
</gene>
<dbReference type="EC" id="3.6.1.42" evidence="5"/>
<evidence type="ECO:0000256" key="2">
    <source>
        <dbReference type="ARBA" id="ARBA00009283"/>
    </source>
</evidence>
<dbReference type="HOGENOM" id="CLU_010246_4_1_1"/>
<dbReference type="PANTHER" id="PTHR11782">
    <property type="entry name" value="ADENOSINE/GUANOSINE DIPHOSPHATASE"/>
    <property type="match status" value="1"/>
</dbReference>
<feature type="compositionally biased region" description="Polar residues" evidence="8">
    <location>
        <begin position="97"/>
        <end position="106"/>
    </location>
</feature>
<organism evidence="10 11">
    <name type="scientific">Tetrapisispora phaffii (strain ATCC 24235 / CBS 4417 / NBRC 1672 / NRRL Y-8282 / UCD 70-5)</name>
    <name type="common">Yeast</name>
    <name type="synonym">Fabospora phaffii</name>
    <dbReference type="NCBI Taxonomy" id="1071381"/>
    <lineage>
        <taxon>Eukaryota</taxon>
        <taxon>Fungi</taxon>
        <taxon>Dikarya</taxon>
        <taxon>Ascomycota</taxon>
        <taxon>Saccharomycotina</taxon>
        <taxon>Saccharomycetes</taxon>
        <taxon>Saccharomycetales</taxon>
        <taxon>Saccharomycetaceae</taxon>
        <taxon>Tetrapisispora</taxon>
    </lineage>
</organism>
<dbReference type="KEGG" id="tpf:TPHA_0F03360"/>